<feature type="transmembrane region" description="Helical" evidence="6">
    <location>
        <begin position="75"/>
        <end position="93"/>
    </location>
</feature>
<evidence type="ECO:0000313" key="7">
    <source>
        <dbReference type="EMBL" id="EQD47561.1"/>
    </source>
</evidence>
<feature type="transmembrane region" description="Helical" evidence="6">
    <location>
        <begin position="254"/>
        <end position="282"/>
    </location>
</feature>
<dbReference type="GO" id="GO:0005886">
    <property type="term" value="C:plasma membrane"/>
    <property type="evidence" value="ECO:0007669"/>
    <property type="project" value="TreeGrafter"/>
</dbReference>
<sequence length="375" mass="39361">GCTRGDPAWLVMIADVDAASILTGLESGVAYQYDLVWFLLLLIVPLFFVQEAAGRIGAVTGKGLGELVRETRSRRASLAIALSVAAADVASYVAEYAAIALALGLFGVPFYLSLPVAFVAHISLVARGRYVWLERILLAVSAVFIVTVGSALMVRGVLPDNPVYLSTNPSFVFLLAANAGAVVMPFMLFYQSSATAEKVGSTVRGVRRETLIGAVASETLMVAFLMLGAGMPATADLFTTSGVAAAFAAVGGWFLLYAFAVGLVAAAFLALVVISLGSAWGVVEALGLPRARAFWIYTAESVPAVIIPFLYPHPLTLVLVLMVLLVFILIGPGVLVGTLAGDKRVMGSEASQGFWKAAYWVSLSSIVFCGVIALL</sequence>
<feature type="transmembrane region" description="Helical" evidence="6">
    <location>
        <begin position="35"/>
        <end position="54"/>
    </location>
</feature>
<feature type="non-terminal residue" evidence="7">
    <location>
        <position position="1"/>
    </location>
</feature>
<dbReference type="PANTHER" id="PTHR11706:SF33">
    <property type="entry name" value="NATURAL RESISTANCE-ASSOCIATED MACROPHAGE PROTEIN 2"/>
    <property type="match status" value="1"/>
</dbReference>
<evidence type="ECO:0000256" key="6">
    <source>
        <dbReference type="SAM" id="Phobius"/>
    </source>
</evidence>
<dbReference type="InterPro" id="IPR001046">
    <property type="entry name" value="NRAMP_fam"/>
</dbReference>
<keyword evidence="4 6" id="KW-1133">Transmembrane helix</keyword>
<feature type="transmembrane region" description="Helical" evidence="6">
    <location>
        <begin position="317"/>
        <end position="341"/>
    </location>
</feature>
<reference evidence="7" key="2">
    <citation type="journal article" date="2014" name="ISME J.">
        <title>Microbial stratification in low pH oxic and suboxic macroscopic growths along an acid mine drainage.</title>
        <authorList>
            <person name="Mendez-Garcia C."/>
            <person name="Mesa V."/>
            <person name="Sprenger R.R."/>
            <person name="Richter M."/>
            <person name="Diez M.S."/>
            <person name="Solano J."/>
            <person name="Bargiela R."/>
            <person name="Golyshina O.V."/>
            <person name="Manteca A."/>
            <person name="Ramos J.L."/>
            <person name="Gallego J.R."/>
            <person name="Llorente I."/>
            <person name="Martins Dos Santos V.A."/>
            <person name="Jensen O.N."/>
            <person name="Pelaez A.I."/>
            <person name="Sanchez J."/>
            <person name="Ferrer M."/>
        </authorList>
    </citation>
    <scope>NUCLEOTIDE SEQUENCE</scope>
</reference>
<dbReference type="GO" id="GO:0015086">
    <property type="term" value="F:cadmium ion transmembrane transporter activity"/>
    <property type="evidence" value="ECO:0007669"/>
    <property type="project" value="TreeGrafter"/>
</dbReference>
<comment type="subcellular location">
    <subcellularLocation>
        <location evidence="1">Membrane</location>
        <topology evidence="1">Multi-pass membrane protein</topology>
    </subcellularLocation>
</comment>
<proteinExistence type="predicted"/>
<feature type="transmembrane region" description="Helical" evidence="6">
    <location>
        <begin position="136"/>
        <end position="158"/>
    </location>
</feature>
<evidence type="ECO:0000256" key="1">
    <source>
        <dbReference type="ARBA" id="ARBA00004141"/>
    </source>
</evidence>
<name>T0ZH18_9ZZZZ</name>
<organism evidence="7">
    <name type="scientific">mine drainage metagenome</name>
    <dbReference type="NCBI Taxonomy" id="410659"/>
    <lineage>
        <taxon>unclassified sequences</taxon>
        <taxon>metagenomes</taxon>
        <taxon>ecological metagenomes</taxon>
    </lineage>
</organism>
<evidence type="ECO:0000256" key="2">
    <source>
        <dbReference type="ARBA" id="ARBA00022448"/>
    </source>
</evidence>
<keyword evidence="3 6" id="KW-0812">Transmembrane</keyword>
<dbReference type="GO" id="GO:0034755">
    <property type="term" value="P:iron ion transmembrane transport"/>
    <property type="evidence" value="ECO:0007669"/>
    <property type="project" value="TreeGrafter"/>
</dbReference>
<dbReference type="AlphaFoldDB" id="T0ZH18"/>
<dbReference type="Pfam" id="PF01566">
    <property type="entry name" value="Nramp"/>
    <property type="match status" value="1"/>
</dbReference>
<protein>
    <submittedName>
        <fullName evidence="7">Natural resistance-associated macrophage protein</fullName>
    </submittedName>
</protein>
<feature type="transmembrane region" description="Helical" evidence="6">
    <location>
        <begin position="211"/>
        <end position="234"/>
    </location>
</feature>
<keyword evidence="2" id="KW-0813">Transport</keyword>
<comment type="caution">
    <text evidence="7">The sequence shown here is derived from an EMBL/GenBank/DDBJ whole genome shotgun (WGS) entry which is preliminary data.</text>
</comment>
<feature type="transmembrane region" description="Helical" evidence="6">
    <location>
        <begin position="99"/>
        <end position="124"/>
    </location>
</feature>
<evidence type="ECO:0000256" key="4">
    <source>
        <dbReference type="ARBA" id="ARBA00022989"/>
    </source>
</evidence>
<feature type="transmembrane region" description="Helical" evidence="6">
    <location>
        <begin position="170"/>
        <end position="190"/>
    </location>
</feature>
<keyword evidence="5 6" id="KW-0472">Membrane</keyword>
<gene>
    <name evidence="7" type="ORF">B1B_12292</name>
</gene>
<dbReference type="PANTHER" id="PTHR11706">
    <property type="entry name" value="SOLUTE CARRIER PROTEIN FAMILY 11 MEMBER"/>
    <property type="match status" value="1"/>
</dbReference>
<evidence type="ECO:0000256" key="5">
    <source>
        <dbReference type="ARBA" id="ARBA00023136"/>
    </source>
</evidence>
<feature type="transmembrane region" description="Helical" evidence="6">
    <location>
        <begin position="353"/>
        <end position="374"/>
    </location>
</feature>
<evidence type="ECO:0000256" key="3">
    <source>
        <dbReference type="ARBA" id="ARBA00022692"/>
    </source>
</evidence>
<dbReference type="EMBL" id="AUZY01008047">
    <property type="protein sequence ID" value="EQD47561.1"/>
    <property type="molecule type" value="Genomic_DNA"/>
</dbReference>
<feature type="transmembrane region" description="Helical" evidence="6">
    <location>
        <begin position="294"/>
        <end position="311"/>
    </location>
</feature>
<reference evidence="7" key="1">
    <citation type="submission" date="2013-08" db="EMBL/GenBank/DDBJ databases">
        <authorList>
            <person name="Mendez C."/>
            <person name="Richter M."/>
            <person name="Ferrer M."/>
            <person name="Sanchez J."/>
        </authorList>
    </citation>
    <scope>NUCLEOTIDE SEQUENCE</scope>
</reference>
<accession>T0ZH18</accession>
<dbReference type="GO" id="GO:0005384">
    <property type="term" value="F:manganese ion transmembrane transporter activity"/>
    <property type="evidence" value="ECO:0007669"/>
    <property type="project" value="TreeGrafter"/>
</dbReference>